<keyword evidence="1" id="KW-1133">Transmembrane helix</keyword>
<sequence length="146" mass="15813">MAIWGGGYAFQIWLDRRIAAGHEQDLDYTNGSLSVGPIFLYIFYGAYDAFWQGFSYWLIGTESNSSERAAILVASYKTFQAAGAAMAWRITALGKPAMTQLAMDWGLCIGALIVVLPTVLTVSETTRPENEVTAGMSDAQGKAVEA</sequence>
<accession>A0AAV9P0W4</accession>
<comment type="caution">
    <text evidence="2">The sequence shown here is derived from an EMBL/GenBank/DDBJ whole genome shotgun (WGS) entry which is preliminary data.</text>
</comment>
<dbReference type="GeneID" id="89931041"/>
<feature type="transmembrane region" description="Helical" evidence="1">
    <location>
        <begin position="38"/>
        <end position="59"/>
    </location>
</feature>
<keyword evidence="3" id="KW-1185">Reference proteome</keyword>
<keyword evidence="1" id="KW-0812">Transmembrane</keyword>
<proteinExistence type="predicted"/>
<evidence type="ECO:0000313" key="2">
    <source>
        <dbReference type="EMBL" id="KAK5164505.1"/>
    </source>
</evidence>
<gene>
    <name evidence="2" type="ORF">LTR77_009711</name>
</gene>
<dbReference type="EMBL" id="JAVRRT010000019">
    <property type="protein sequence ID" value="KAK5164505.1"/>
    <property type="molecule type" value="Genomic_DNA"/>
</dbReference>
<dbReference type="AlphaFoldDB" id="A0AAV9P0W4"/>
<organism evidence="2 3">
    <name type="scientific">Saxophila tyrrhenica</name>
    <dbReference type="NCBI Taxonomy" id="1690608"/>
    <lineage>
        <taxon>Eukaryota</taxon>
        <taxon>Fungi</taxon>
        <taxon>Dikarya</taxon>
        <taxon>Ascomycota</taxon>
        <taxon>Pezizomycotina</taxon>
        <taxon>Dothideomycetes</taxon>
        <taxon>Dothideomycetidae</taxon>
        <taxon>Mycosphaerellales</taxon>
        <taxon>Extremaceae</taxon>
        <taxon>Saxophila</taxon>
    </lineage>
</organism>
<evidence type="ECO:0000313" key="3">
    <source>
        <dbReference type="Proteomes" id="UP001337655"/>
    </source>
</evidence>
<feature type="transmembrane region" description="Helical" evidence="1">
    <location>
        <begin position="71"/>
        <end position="90"/>
    </location>
</feature>
<evidence type="ECO:0000256" key="1">
    <source>
        <dbReference type="SAM" id="Phobius"/>
    </source>
</evidence>
<name>A0AAV9P0W4_9PEZI</name>
<feature type="transmembrane region" description="Helical" evidence="1">
    <location>
        <begin position="102"/>
        <end position="122"/>
    </location>
</feature>
<dbReference type="RefSeq" id="XP_064654753.1">
    <property type="nucleotide sequence ID" value="XM_064806937.1"/>
</dbReference>
<protein>
    <submittedName>
        <fullName evidence="2">Uncharacterized protein</fullName>
    </submittedName>
</protein>
<reference evidence="2 3" key="1">
    <citation type="submission" date="2023-08" db="EMBL/GenBank/DDBJ databases">
        <title>Black Yeasts Isolated from many extreme environments.</title>
        <authorList>
            <person name="Coleine C."/>
            <person name="Stajich J.E."/>
            <person name="Selbmann L."/>
        </authorList>
    </citation>
    <scope>NUCLEOTIDE SEQUENCE [LARGE SCALE GENOMIC DNA]</scope>
    <source>
        <strain evidence="2 3">CCFEE 5935</strain>
    </source>
</reference>
<keyword evidence="1" id="KW-0472">Membrane</keyword>
<dbReference type="Proteomes" id="UP001337655">
    <property type="component" value="Unassembled WGS sequence"/>
</dbReference>